<dbReference type="GO" id="GO:0016020">
    <property type="term" value="C:membrane"/>
    <property type="evidence" value="ECO:0007669"/>
    <property type="project" value="UniProtKB-SubCell"/>
</dbReference>
<dbReference type="PRINTS" id="PR00463">
    <property type="entry name" value="EP450I"/>
</dbReference>
<dbReference type="GO" id="GO:0020037">
    <property type="term" value="F:heme binding"/>
    <property type="evidence" value="ECO:0007669"/>
    <property type="project" value="InterPro"/>
</dbReference>
<evidence type="ECO:0000256" key="7">
    <source>
        <dbReference type="ARBA" id="ARBA00022989"/>
    </source>
</evidence>
<evidence type="ECO:0000256" key="6">
    <source>
        <dbReference type="ARBA" id="ARBA00022723"/>
    </source>
</evidence>
<dbReference type="OrthoDB" id="3945418at2759"/>
<comment type="caution">
    <text evidence="14">The sequence shown here is derived from an EMBL/GenBank/DDBJ whole genome shotgun (WGS) entry which is preliminary data.</text>
</comment>
<dbReference type="InterPro" id="IPR036396">
    <property type="entry name" value="Cyt_P450_sf"/>
</dbReference>
<evidence type="ECO:0000313" key="15">
    <source>
        <dbReference type="Proteomes" id="UP000606974"/>
    </source>
</evidence>
<dbReference type="EMBL" id="JAACFV010000012">
    <property type="protein sequence ID" value="KAF7512457.1"/>
    <property type="molecule type" value="Genomic_DNA"/>
</dbReference>
<dbReference type="PANTHER" id="PTHR24305:SF157">
    <property type="entry name" value="N-ACETYLTRYPTOPHAN 6-HYDROXYLASE IVOC-RELATED"/>
    <property type="match status" value="1"/>
</dbReference>
<dbReference type="Proteomes" id="UP000606974">
    <property type="component" value="Unassembled WGS sequence"/>
</dbReference>
<evidence type="ECO:0000256" key="4">
    <source>
        <dbReference type="ARBA" id="ARBA00022617"/>
    </source>
</evidence>
<keyword evidence="15" id="KW-1185">Reference proteome</keyword>
<dbReference type="GO" id="GO:0005506">
    <property type="term" value="F:iron ion binding"/>
    <property type="evidence" value="ECO:0007669"/>
    <property type="project" value="InterPro"/>
</dbReference>
<keyword evidence="11 13" id="KW-0472">Membrane</keyword>
<evidence type="ECO:0008006" key="16">
    <source>
        <dbReference type="Google" id="ProtNLM"/>
    </source>
</evidence>
<dbReference type="Gene3D" id="1.10.630.10">
    <property type="entry name" value="Cytochrome P450"/>
    <property type="match status" value="1"/>
</dbReference>
<dbReference type="FunFam" id="1.10.630.10:FF:000069">
    <property type="entry name" value="Cytochrome P450, putative (Eurofung)"/>
    <property type="match status" value="1"/>
</dbReference>
<dbReference type="InterPro" id="IPR002401">
    <property type="entry name" value="Cyt_P450_E_grp-I"/>
</dbReference>
<keyword evidence="4 12" id="KW-0349">Heme</keyword>
<evidence type="ECO:0000256" key="3">
    <source>
        <dbReference type="ARBA" id="ARBA00010617"/>
    </source>
</evidence>
<sequence>MPSLWVVLFIASYLAYLIVLALYRLYLSPIAHFPGSKITAVSGWYETYLDVFKGGQFIFQIQKWHEQYGPIIRINPTEIHVADPDFHDIVYSSAPFNRLLAFRDRFGAPTSALSTVEHELHHCRRVALNPCFSKKRIRDFCPYIQQCVERLCNKLLLEYKGTSRVVTLNDAWAAYAADNVMFLTFAWTYGFLDFPDFVVPFTESIKELANSVHFAVHFPWVMKALEAMPDALSVVINPAMRPIFKFQNEIKAQIIKIMTGQNEAHKIVSHRTVLSSLLASNLPPQELSVTRLQQEALAIVGAAIETTKSTLTLASFHILDNPDIFRRLRRELKEAFPDLTRPPTLTQLERLPYLTAVIQEALRLNYGVAQRLPRVCPHTCIHYNDTYTIPPDTPFSMSSYLMHHSPSIFPDSHTFKPDRWLNNPKTVHGKPLSRYLVSFSKRTRMCLGVHLAWAELYLGLANVFRRVDFELFETGKEEVEMASDFFVPKPKAGSKGVRAVVK</sequence>
<comment type="similarity">
    <text evidence="3">Belongs to the cytochrome P450 family.</text>
</comment>
<feature type="binding site" description="axial binding residue" evidence="12">
    <location>
        <position position="446"/>
    </location>
    <ligand>
        <name>heme</name>
        <dbReference type="ChEBI" id="CHEBI:30413"/>
    </ligand>
    <ligandPart>
        <name>Fe</name>
        <dbReference type="ChEBI" id="CHEBI:18248"/>
    </ligandPart>
</feature>
<dbReference type="GO" id="GO:0004497">
    <property type="term" value="F:monooxygenase activity"/>
    <property type="evidence" value="ECO:0007669"/>
    <property type="project" value="UniProtKB-KW"/>
</dbReference>
<keyword evidence="8" id="KW-0560">Oxidoreductase</keyword>
<evidence type="ECO:0000256" key="9">
    <source>
        <dbReference type="ARBA" id="ARBA00023004"/>
    </source>
</evidence>
<dbReference type="Pfam" id="PF00067">
    <property type="entry name" value="p450"/>
    <property type="match status" value="1"/>
</dbReference>
<accession>A0A8H7E7U0</accession>
<keyword evidence="9 12" id="KW-0408">Iron</keyword>
<dbReference type="GO" id="GO:0016705">
    <property type="term" value="F:oxidoreductase activity, acting on paired donors, with incorporation or reduction of molecular oxygen"/>
    <property type="evidence" value="ECO:0007669"/>
    <property type="project" value="InterPro"/>
</dbReference>
<evidence type="ECO:0000313" key="14">
    <source>
        <dbReference type="EMBL" id="KAF7512457.1"/>
    </source>
</evidence>
<comment type="cofactor">
    <cofactor evidence="1 12">
        <name>heme</name>
        <dbReference type="ChEBI" id="CHEBI:30413"/>
    </cofactor>
</comment>
<evidence type="ECO:0000256" key="10">
    <source>
        <dbReference type="ARBA" id="ARBA00023033"/>
    </source>
</evidence>
<dbReference type="PRINTS" id="PR00385">
    <property type="entry name" value="P450"/>
</dbReference>
<evidence type="ECO:0000256" key="5">
    <source>
        <dbReference type="ARBA" id="ARBA00022692"/>
    </source>
</evidence>
<reference evidence="14" key="1">
    <citation type="submission" date="2020-02" db="EMBL/GenBank/DDBJ databases">
        <authorList>
            <person name="Palmer J.M."/>
        </authorList>
    </citation>
    <scope>NUCLEOTIDE SEQUENCE</scope>
    <source>
        <strain evidence="14">EPUS1.4</strain>
        <tissue evidence="14">Thallus</tissue>
    </source>
</reference>
<dbReference type="InterPro" id="IPR001128">
    <property type="entry name" value="Cyt_P450"/>
</dbReference>
<feature type="transmembrane region" description="Helical" evidence="13">
    <location>
        <begin position="6"/>
        <end position="27"/>
    </location>
</feature>
<evidence type="ECO:0000256" key="12">
    <source>
        <dbReference type="PIRSR" id="PIRSR602401-1"/>
    </source>
</evidence>
<name>A0A8H7E7U0_9EURO</name>
<proteinExistence type="inferred from homology"/>
<gene>
    <name evidence="14" type="ORF">GJ744_001392</name>
</gene>
<dbReference type="SUPFAM" id="SSF48264">
    <property type="entry name" value="Cytochrome P450"/>
    <property type="match status" value="1"/>
</dbReference>
<evidence type="ECO:0000256" key="11">
    <source>
        <dbReference type="ARBA" id="ARBA00023136"/>
    </source>
</evidence>
<keyword evidence="10" id="KW-0503">Monooxygenase</keyword>
<keyword evidence="7 13" id="KW-1133">Transmembrane helix</keyword>
<organism evidence="14 15">
    <name type="scientific">Endocarpon pusillum</name>
    <dbReference type="NCBI Taxonomy" id="364733"/>
    <lineage>
        <taxon>Eukaryota</taxon>
        <taxon>Fungi</taxon>
        <taxon>Dikarya</taxon>
        <taxon>Ascomycota</taxon>
        <taxon>Pezizomycotina</taxon>
        <taxon>Eurotiomycetes</taxon>
        <taxon>Chaetothyriomycetidae</taxon>
        <taxon>Verrucariales</taxon>
        <taxon>Verrucariaceae</taxon>
        <taxon>Endocarpon</taxon>
    </lineage>
</organism>
<dbReference type="PANTHER" id="PTHR24305">
    <property type="entry name" value="CYTOCHROME P450"/>
    <property type="match status" value="1"/>
</dbReference>
<evidence type="ECO:0000256" key="8">
    <source>
        <dbReference type="ARBA" id="ARBA00023002"/>
    </source>
</evidence>
<evidence type="ECO:0000256" key="2">
    <source>
        <dbReference type="ARBA" id="ARBA00004167"/>
    </source>
</evidence>
<evidence type="ECO:0000256" key="1">
    <source>
        <dbReference type="ARBA" id="ARBA00001971"/>
    </source>
</evidence>
<dbReference type="AlphaFoldDB" id="A0A8H7E7U0"/>
<evidence type="ECO:0000256" key="13">
    <source>
        <dbReference type="SAM" id="Phobius"/>
    </source>
</evidence>
<dbReference type="CDD" id="cd11062">
    <property type="entry name" value="CYP58-like"/>
    <property type="match status" value="1"/>
</dbReference>
<dbReference type="InterPro" id="IPR050121">
    <property type="entry name" value="Cytochrome_P450_monoxygenase"/>
</dbReference>
<comment type="subcellular location">
    <subcellularLocation>
        <location evidence="2">Membrane</location>
        <topology evidence="2">Single-pass membrane protein</topology>
    </subcellularLocation>
</comment>
<protein>
    <recommendedName>
        <fullName evidence="16">Trichodiene oxygenase</fullName>
    </recommendedName>
</protein>
<keyword evidence="6 12" id="KW-0479">Metal-binding</keyword>
<keyword evidence="5 13" id="KW-0812">Transmembrane</keyword>